<proteinExistence type="predicted"/>
<keyword evidence="4" id="KW-1185">Reference proteome</keyword>
<dbReference type="Proteomes" id="UP000765509">
    <property type="component" value="Unassembled WGS sequence"/>
</dbReference>
<dbReference type="InterPro" id="IPR001584">
    <property type="entry name" value="Integrase_cat-core"/>
</dbReference>
<evidence type="ECO:0000256" key="1">
    <source>
        <dbReference type="ARBA" id="ARBA00022884"/>
    </source>
</evidence>
<dbReference type="InterPro" id="IPR036397">
    <property type="entry name" value="RNaseH_sf"/>
</dbReference>
<accession>A0A9Q3DM23</accession>
<dbReference type="PANTHER" id="PTHR37984:SF5">
    <property type="entry name" value="PROTEIN NYNRIN-LIKE"/>
    <property type="match status" value="1"/>
</dbReference>
<dbReference type="SUPFAM" id="SSF53098">
    <property type="entry name" value="Ribonuclease H-like"/>
    <property type="match status" value="1"/>
</dbReference>
<evidence type="ECO:0000259" key="2">
    <source>
        <dbReference type="PROSITE" id="PS50994"/>
    </source>
</evidence>
<dbReference type="AlphaFoldDB" id="A0A9Q3DM23"/>
<dbReference type="GO" id="GO:0005634">
    <property type="term" value="C:nucleus"/>
    <property type="evidence" value="ECO:0007669"/>
    <property type="project" value="UniProtKB-ARBA"/>
</dbReference>
<dbReference type="GO" id="GO:0003723">
    <property type="term" value="F:RNA binding"/>
    <property type="evidence" value="ECO:0007669"/>
    <property type="project" value="UniProtKB-KW"/>
</dbReference>
<dbReference type="EMBL" id="AVOT02018667">
    <property type="protein sequence ID" value="MBW0505729.1"/>
    <property type="molecule type" value="Genomic_DNA"/>
</dbReference>
<sequence>MDWVTALPPGEDRSFNACLVIVDKDSMTPMFLSFQKYETAMETAIMIWNRAIGHTGLFQNIMSDRDPIFTSALWTTLHNVFGTKVSFYTAYHRQTEGLAESLIQTPK</sequence>
<keyword evidence="1" id="KW-0694">RNA-binding</keyword>
<dbReference type="InterPro" id="IPR050951">
    <property type="entry name" value="Retrovirus_Pol_polyprotein"/>
</dbReference>
<reference evidence="3" key="1">
    <citation type="submission" date="2021-03" db="EMBL/GenBank/DDBJ databases">
        <title>Draft genome sequence of rust myrtle Austropuccinia psidii MF-1, a brazilian biotype.</title>
        <authorList>
            <person name="Quecine M.C."/>
            <person name="Pachon D.M.R."/>
            <person name="Bonatelli M.L."/>
            <person name="Correr F.H."/>
            <person name="Franceschini L.M."/>
            <person name="Leite T.F."/>
            <person name="Margarido G.R.A."/>
            <person name="Almeida C.A."/>
            <person name="Ferrarezi J.A."/>
            <person name="Labate C.A."/>
        </authorList>
    </citation>
    <scope>NUCLEOTIDE SEQUENCE</scope>
    <source>
        <strain evidence="3">MF-1</strain>
    </source>
</reference>
<evidence type="ECO:0000313" key="4">
    <source>
        <dbReference type="Proteomes" id="UP000765509"/>
    </source>
</evidence>
<dbReference type="PANTHER" id="PTHR37984">
    <property type="entry name" value="PROTEIN CBG26694"/>
    <property type="match status" value="1"/>
</dbReference>
<protein>
    <recommendedName>
        <fullName evidence="2">Integrase catalytic domain-containing protein</fullName>
    </recommendedName>
</protein>
<comment type="caution">
    <text evidence="3">The sequence shown here is derived from an EMBL/GenBank/DDBJ whole genome shotgun (WGS) entry which is preliminary data.</text>
</comment>
<dbReference type="Gene3D" id="3.30.420.10">
    <property type="entry name" value="Ribonuclease H-like superfamily/Ribonuclease H"/>
    <property type="match status" value="1"/>
</dbReference>
<feature type="domain" description="Integrase catalytic" evidence="2">
    <location>
        <begin position="1"/>
        <end position="107"/>
    </location>
</feature>
<organism evidence="3 4">
    <name type="scientific">Austropuccinia psidii MF-1</name>
    <dbReference type="NCBI Taxonomy" id="1389203"/>
    <lineage>
        <taxon>Eukaryota</taxon>
        <taxon>Fungi</taxon>
        <taxon>Dikarya</taxon>
        <taxon>Basidiomycota</taxon>
        <taxon>Pucciniomycotina</taxon>
        <taxon>Pucciniomycetes</taxon>
        <taxon>Pucciniales</taxon>
        <taxon>Sphaerophragmiaceae</taxon>
        <taxon>Austropuccinia</taxon>
    </lineage>
</organism>
<dbReference type="GO" id="GO:0015074">
    <property type="term" value="P:DNA integration"/>
    <property type="evidence" value="ECO:0007669"/>
    <property type="project" value="InterPro"/>
</dbReference>
<dbReference type="PROSITE" id="PS50994">
    <property type="entry name" value="INTEGRASE"/>
    <property type="match status" value="1"/>
</dbReference>
<name>A0A9Q3DM23_9BASI</name>
<gene>
    <name evidence="3" type="ORF">O181_045444</name>
</gene>
<evidence type="ECO:0000313" key="3">
    <source>
        <dbReference type="EMBL" id="MBW0505729.1"/>
    </source>
</evidence>
<dbReference type="InterPro" id="IPR012337">
    <property type="entry name" value="RNaseH-like_sf"/>
</dbReference>